<comment type="subcellular location">
    <subcellularLocation>
        <location evidence="3">Cytoplasm</location>
    </subcellularLocation>
</comment>
<dbReference type="OrthoDB" id="363185at2759"/>
<keyword evidence="9 12" id="KW-0808">Transferase</keyword>
<dbReference type="NCBIfam" id="NF002634">
    <property type="entry name" value="PRK02304.1-3"/>
    <property type="match status" value="1"/>
</dbReference>
<dbReference type="GO" id="GO:0003999">
    <property type="term" value="F:adenine phosphoribosyltransferase activity"/>
    <property type="evidence" value="ECO:0007669"/>
    <property type="project" value="UniProtKB-EC"/>
</dbReference>
<dbReference type="InterPro" id="IPR000836">
    <property type="entry name" value="PRTase_dom"/>
</dbReference>
<dbReference type="InParanoid" id="A0A2P6NKV6"/>
<dbReference type="Gene3D" id="3.40.50.2020">
    <property type="match status" value="1"/>
</dbReference>
<sequence>MAQHQGLVEKLDKVVRQYPDFPQKGILFRDVHPIMSDPAIRKELQDYYATQYQAQDIDVVVGLDSRGYYFGVPLADRLNVPFVPIRKGGKLPGATYKIEYAKEYGKDSLEIQIEAIKPGQRVVVLDDLLATGGTIGGACQLLEKVGAVIVACEFVIELVDLDGKKQIPQGVKYNSLLKY</sequence>
<dbReference type="InterPro" id="IPR050054">
    <property type="entry name" value="UPRTase/APRTase"/>
</dbReference>
<keyword evidence="13" id="KW-1185">Reference proteome</keyword>
<evidence type="ECO:0000313" key="13">
    <source>
        <dbReference type="Proteomes" id="UP000241769"/>
    </source>
</evidence>
<dbReference type="EC" id="2.4.2.7" evidence="6"/>
<dbReference type="GO" id="GO:0005737">
    <property type="term" value="C:cytoplasm"/>
    <property type="evidence" value="ECO:0007669"/>
    <property type="project" value="UniProtKB-SubCell"/>
</dbReference>
<dbReference type="HAMAP" id="MF_00004">
    <property type="entry name" value="Aden_phosphoribosyltr"/>
    <property type="match status" value="1"/>
</dbReference>
<comment type="pathway">
    <text evidence="4">Purine metabolism; AMP biosynthesis via salvage pathway; AMP from adenine: step 1/1.</text>
</comment>
<dbReference type="FunCoup" id="A0A2P6NKV6">
    <property type="interactions" value="211"/>
</dbReference>
<evidence type="ECO:0000256" key="3">
    <source>
        <dbReference type="ARBA" id="ARBA00004496"/>
    </source>
</evidence>
<evidence type="ECO:0000256" key="1">
    <source>
        <dbReference type="ARBA" id="ARBA00000868"/>
    </source>
</evidence>
<evidence type="ECO:0000256" key="8">
    <source>
        <dbReference type="ARBA" id="ARBA00022676"/>
    </source>
</evidence>
<dbReference type="CDD" id="cd06223">
    <property type="entry name" value="PRTases_typeI"/>
    <property type="match status" value="1"/>
</dbReference>
<comment type="similarity">
    <text evidence="5">Belongs to the purine/pyrimidine phosphoribosyltransferase family.</text>
</comment>
<dbReference type="SUPFAM" id="SSF53271">
    <property type="entry name" value="PRTase-like"/>
    <property type="match status" value="1"/>
</dbReference>
<dbReference type="UniPathway" id="UPA00588">
    <property type="reaction ID" value="UER00646"/>
</dbReference>
<dbReference type="STRING" id="1890364.A0A2P6NKV6"/>
<comment type="caution">
    <text evidence="12">The sequence shown here is derived from an EMBL/GenBank/DDBJ whole genome shotgun (WGS) entry which is preliminary data.</text>
</comment>
<dbReference type="GO" id="GO:0002055">
    <property type="term" value="F:adenine binding"/>
    <property type="evidence" value="ECO:0007669"/>
    <property type="project" value="TreeGrafter"/>
</dbReference>
<keyword evidence="8 12" id="KW-0328">Glycosyltransferase</keyword>
<dbReference type="GO" id="GO:0016208">
    <property type="term" value="F:AMP binding"/>
    <property type="evidence" value="ECO:0007669"/>
    <property type="project" value="TreeGrafter"/>
</dbReference>
<proteinExistence type="inferred from homology"/>
<dbReference type="GO" id="GO:0006168">
    <property type="term" value="P:adenine salvage"/>
    <property type="evidence" value="ECO:0007669"/>
    <property type="project" value="InterPro"/>
</dbReference>
<dbReference type="EMBL" id="MDYQ01000061">
    <property type="protein sequence ID" value="PRP84542.1"/>
    <property type="molecule type" value="Genomic_DNA"/>
</dbReference>
<dbReference type="PANTHER" id="PTHR32315:SF3">
    <property type="entry name" value="ADENINE PHOSPHORIBOSYLTRANSFERASE"/>
    <property type="match status" value="1"/>
</dbReference>
<dbReference type="GO" id="GO:0044209">
    <property type="term" value="P:AMP salvage"/>
    <property type="evidence" value="ECO:0007669"/>
    <property type="project" value="UniProtKB-UniPathway"/>
</dbReference>
<accession>A0A2P6NKV6</accession>
<evidence type="ECO:0000256" key="6">
    <source>
        <dbReference type="ARBA" id="ARBA00011893"/>
    </source>
</evidence>
<dbReference type="InterPro" id="IPR029057">
    <property type="entry name" value="PRTase-like"/>
</dbReference>
<comment type="catalytic activity">
    <reaction evidence="1">
        <text>AMP + diphosphate = 5-phospho-alpha-D-ribose 1-diphosphate + adenine</text>
        <dbReference type="Rhea" id="RHEA:16609"/>
        <dbReference type="ChEBI" id="CHEBI:16708"/>
        <dbReference type="ChEBI" id="CHEBI:33019"/>
        <dbReference type="ChEBI" id="CHEBI:58017"/>
        <dbReference type="ChEBI" id="CHEBI:456215"/>
        <dbReference type="EC" id="2.4.2.7"/>
    </reaction>
</comment>
<keyword evidence="10" id="KW-0660">Purine salvage</keyword>
<comment type="function">
    <text evidence="2">Catalyzes a salvage reaction resulting in the formation of AMP, that is energically less costly than de novo synthesis.</text>
</comment>
<evidence type="ECO:0000313" key="12">
    <source>
        <dbReference type="EMBL" id="PRP84542.1"/>
    </source>
</evidence>
<keyword evidence="7" id="KW-0963">Cytoplasm</keyword>
<evidence type="ECO:0000256" key="9">
    <source>
        <dbReference type="ARBA" id="ARBA00022679"/>
    </source>
</evidence>
<dbReference type="NCBIfam" id="NF002636">
    <property type="entry name" value="PRK02304.1-5"/>
    <property type="match status" value="1"/>
</dbReference>
<dbReference type="NCBIfam" id="TIGR01090">
    <property type="entry name" value="apt"/>
    <property type="match status" value="1"/>
</dbReference>
<dbReference type="InterPro" id="IPR005764">
    <property type="entry name" value="Ade_phspho_trans"/>
</dbReference>
<dbReference type="Pfam" id="PF00156">
    <property type="entry name" value="Pribosyltran"/>
    <property type="match status" value="1"/>
</dbReference>
<evidence type="ECO:0000256" key="2">
    <source>
        <dbReference type="ARBA" id="ARBA00003968"/>
    </source>
</evidence>
<protein>
    <recommendedName>
        <fullName evidence="6">adenine phosphoribosyltransferase</fullName>
        <ecNumber evidence="6">2.4.2.7</ecNumber>
    </recommendedName>
</protein>
<evidence type="ECO:0000256" key="7">
    <source>
        <dbReference type="ARBA" id="ARBA00022490"/>
    </source>
</evidence>
<dbReference type="Proteomes" id="UP000241769">
    <property type="component" value="Unassembled WGS sequence"/>
</dbReference>
<name>A0A2P6NKV6_9EUKA</name>
<evidence type="ECO:0000256" key="10">
    <source>
        <dbReference type="ARBA" id="ARBA00022726"/>
    </source>
</evidence>
<gene>
    <name evidence="12" type="ORF">PROFUN_05877</name>
</gene>
<organism evidence="12 13">
    <name type="scientific">Planoprotostelium fungivorum</name>
    <dbReference type="NCBI Taxonomy" id="1890364"/>
    <lineage>
        <taxon>Eukaryota</taxon>
        <taxon>Amoebozoa</taxon>
        <taxon>Evosea</taxon>
        <taxon>Variosea</taxon>
        <taxon>Cavosteliida</taxon>
        <taxon>Cavosteliaceae</taxon>
        <taxon>Planoprotostelium</taxon>
    </lineage>
</organism>
<reference evidence="12 13" key="1">
    <citation type="journal article" date="2018" name="Genome Biol. Evol.">
        <title>Multiple Roots of Fruiting Body Formation in Amoebozoa.</title>
        <authorList>
            <person name="Hillmann F."/>
            <person name="Forbes G."/>
            <person name="Novohradska S."/>
            <person name="Ferling I."/>
            <person name="Riege K."/>
            <person name="Groth M."/>
            <person name="Westermann M."/>
            <person name="Marz M."/>
            <person name="Spaller T."/>
            <person name="Winckler T."/>
            <person name="Schaap P."/>
            <person name="Glockner G."/>
        </authorList>
    </citation>
    <scope>NUCLEOTIDE SEQUENCE [LARGE SCALE GENOMIC DNA]</scope>
    <source>
        <strain evidence="12 13">Jena</strain>
    </source>
</reference>
<feature type="domain" description="Phosphoribosyltransferase" evidence="11">
    <location>
        <begin position="42"/>
        <end position="152"/>
    </location>
</feature>
<dbReference type="AlphaFoldDB" id="A0A2P6NKV6"/>
<dbReference type="PANTHER" id="PTHR32315">
    <property type="entry name" value="ADENINE PHOSPHORIBOSYLTRANSFERASE"/>
    <property type="match status" value="1"/>
</dbReference>
<evidence type="ECO:0000259" key="11">
    <source>
        <dbReference type="Pfam" id="PF00156"/>
    </source>
</evidence>
<dbReference type="GO" id="GO:0006166">
    <property type="term" value="P:purine ribonucleoside salvage"/>
    <property type="evidence" value="ECO:0007669"/>
    <property type="project" value="UniProtKB-KW"/>
</dbReference>
<evidence type="ECO:0000256" key="4">
    <source>
        <dbReference type="ARBA" id="ARBA00004659"/>
    </source>
</evidence>
<evidence type="ECO:0000256" key="5">
    <source>
        <dbReference type="ARBA" id="ARBA00008391"/>
    </source>
</evidence>
<dbReference type="FunFam" id="3.40.50.2020:FF:000021">
    <property type="entry name" value="Adenine phosphoribosyltransferase"/>
    <property type="match status" value="1"/>
</dbReference>